<gene>
    <name evidence="2" type="ORF">ENE75_23910</name>
</gene>
<evidence type="ECO:0000259" key="1">
    <source>
        <dbReference type="Pfam" id="PF24720"/>
    </source>
</evidence>
<evidence type="ECO:0000313" key="3">
    <source>
        <dbReference type="Proteomes" id="UP000288178"/>
    </source>
</evidence>
<dbReference type="InterPro" id="IPR056090">
    <property type="entry name" value="DUF7673"/>
</dbReference>
<dbReference type="RefSeq" id="WP_128201464.1">
    <property type="nucleotide sequence ID" value="NZ_SACT01000014.1"/>
</dbReference>
<keyword evidence="3" id="KW-1185">Reference proteome</keyword>
<reference evidence="2 3" key="1">
    <citation type="submission" date="2019-01" db="EMBL/GenBank/DDBJ databases">
        <authorList>
            <person name="Chen W.-M."/>
        </authorList>
    </citation>
    <scope>NUCLEOTIDE SEQUENCE [LARGE SCALE GENOMIC DNA]</scope>
    <source>
        <strain evidence="2 3">ICH-3</strain>
    </source>
</reference>
<evidence type="ECO:0000313" key="2">
    <source>
        <dbReference type="EMBL" id="RVT47668.1"/>
    </source>
</evidence>
<proteinExistence type="predicted"/>
<sequence>MDEFEKQLAREQEWEARAQQVQAKAAQAYLRLVELAERSDTGQARRVARFLASTYNGERYPFDLFELRVLDVALSDDALVCIDALRWGRADLYRLLPDGERRIAAVITNWGIDKT</sequence>
<comment type="caution">
    <text evidence="2">The sequence shown here is derived from an EMBL/GenBank/DDBJ whole genome shotgun (WGS) entry which is preliminary data.</text>
</comment>
<dbReference type="Proteomes" id="UP000288178">
    <property type="component" value="Unassembled WGS sequence"/>
</dbReference>
<accession>A0A3S2TM13</accession>
<feature type="domain" description="DUF7673" evidence="1">
    <location>
        <begin position="27"/>
        <end position="111"/>
    </location>
</feature>
<name>A0A3S2TM13_9BURK</name>
<dbReference type="AlphaFoldDB" id="A0A3S2TM13"/>
<dbReference type="OrthoDB" id="5956333at2"/>
<protein>
    <recommendedName>
        <fullName evidence="1">DUF7673 domain-containing protein</fullName>
    </recommendedName>
</protein>
<dbReference type="Pfam" id="PF24720">
    <property type="entry name" value="DUF7673"/>
    <property type="match status" value="1"/>
</dbReference>
<dbReference type="EMBL" id="SACT01000014">
    <property type="protein sequence ID" value="RVT47668.1"/>
    <property type="molecule type" value="Genomic_DNA"/>
</dbReference>
<organism evidence="2 3">
    <name type="scientific">Rubrivivax albus</name>
    <dbReference type="NCBI Taxonomy" id="2499835"/>
    <lineage>
        <taxon>Bacteria</taxon>
        <taxon>Pseudomonadati</taxon>
        <taxon>Pseudomonadota</taxon>
        <taxon>Betaproteobacteria</taxon>
        <taxon>Burkholderiales</taxon>
        <taxon>Sphaerotilaceae</taxon>
        <taxon>Rubrivivax</taxon>
    </lineage>
</organism>